<dbReference type="CDD" id="cd11613">
    <property type="entry name" value="SAF_AH_GD"/>
    <property type="match status" value="1"/>
</dbReference>
<dbReference type="Pfam" id="PF20629">
    <property type="entry name" value="GD_AH_C"/>
    <property type="match status" value="1"/>
</dbReference>
<dbReference type="EMBL" id="JAGSCS010000002">
    <property type="protein sequence ID" value="MBR0575114.1"/>
    <property type="molecule type" value="Genomic_DNA"/>
</dbReference>
<dbReference type="InterPro" id="IPR052172">
    <property type="entry name" value="UxaA_altronate/galactarate_dh"/>
</dbReference>
<accession>A0A941HPA2</accession>
<dbReference type="Pfam" id="PF04295">
    <property type="entry name" value="GD_AH_second"/>
    <property type="match status" value="1"/>
</dbReference>
<evidence type="ECO:0000256" key="2">
    <source>
        <dbReference type="ARBA" id="ARBA00023239"/>
    </source>
</evidence>
<dbReference type="InterPro" id="IPR048332">
    <property type="entry name" value="GD_AH_C"/>
</dbReference>
<dbReference type="Gene3D" id="2.30.130.110">
    <property type="match status" value="1"/>
</dbReference>
<dbReference type="AlphaFoldDB" id="A0A941HPA2"/>
<feature type="domain" description="SAF" evidence="3">
    <location>
        <begin position="14"/>
        <end position="85"/>
    </location>
</feature>
<name>A0A941HPA2_9CLOT</name>
<evidence type="ECO:0000313" key="4">
    <source>
        <dbReference type="EMBL" id="MBR0575114.1"/>
    </source>
</evidence>
<dbReference type="SMART" id="SM00858">
    <property type="entry name" value="SAF"/>
    <property type="match status" value="1"/>
</dbReference>
<evidence type="ECO:0000313" key="5">
    <source>
        <dbReference type="Proteomes" id="UP000675379"/>
    </source>
</evidence>
<evidence type="ECO:0000259" key="3">
    <source>
        <dbReference type="SMART" id="SM00858"/>
    </source>
</evidence>
<dbReference type="InterPro" id="IPR013974">
    <property type="entry name" value="SAF"/>
</dbReference>
<dbReference type="GO" id="GO:0016829">
    <property type="term" value="F:lyase activity"/>
    <property type="evidence" value="ECO:0007669"/>
    <property type="project" value="UniProtKB-KW"/>
</dbReference>
<sequence>MTATYNFHQITPQDNVAVALQAALKGEVLTLDGLSVTLTEDIPVGHKVALKAIAQGEDVRKYGFSIGKAREAIAPGQWVHTHNVKTGLHDLMEYRYEPHSTETAVLDGPDTFRGYRRKNGDVGIRNELWIVPTVGCVNGVAQLILKKFQERVNPQGLDAMEVFSHNYGCSQLGDDHENTKTILADLVKHPNAGGVLVLGLGCENNTMDQFKAALGPVDEDRVKFIVTQQVGNEVEAGIKALTEIYHAMEKDTREDIPVSELKIGLKCGGSDGFSGITANPLLGRFSDYLVKKGGTTILTEVPEMFGAETILMDRAKDEEVFGKIVNLVNDFKQYFIDNRQPIYENPSPGNKEGGITTLEDKSLGCTQKGGSSTVTDVLKYGEIAKTPGLNLLSAPGNDLVASTALGASGCHMVLFTTGRGTPFGSFVPTVKISSNSRIHALKPHWIDFNAGELLDGKSSDELTKDFIDYIIGVASGVLANNEKNGFREIAIFKTGVTL</sequence>
<gene>
    <name evidence="4" type="ORF">KCG48_02045</name>
</gene>
<comment type="similarity">
    <text evidence="1">Belongs to the UxaA family.</text>
</comment>
<dbReference type="PANTHER" id="PTHR30536:SF5">
    <property type="entry name" value="ALTRONATE DEHYDRATASE"/>
    <property type="match status" value="1"/>
</dbReference>
<dbReference type="PANTHER" id="PTHR30536">
    <property type="entry name" value="ALTRONATE/GALACTARATE DEHYDRATASE"/>
    <property type="match status" value="1"/>
</dbReference>
<protein>
    <submittedName>
        <fullName evidence="4">Altronate dehydratase</fullName>
    </submittedName>
</protein>
<dbReference type="RefSeq" id="WP_211799632.1">
    <property type="nucleotide sequence ID" value="NZ_JAGSCS010000002.1"/>
</dbReference>
<keyword evidence="5" id="KW-1185">Reference proteome</keyword>
<comment type="caution">
    <text evidence="4">The sequence shown here is derived from an EMBL/GenBank/DDBJ whole genome shotgun (WGS) entry which is preliminary data.</text>
</comment>
<dbReference type="InterPro" id="IPR007392">
    <property type="entry name" value="GD_AH_second"/>
</dbReference>
<dbReference type="Pfam" id="PF08666">
    <property type="entry name" value="SAF"/>
    <property type="match status" value="1"/>
</dbReference>
<dbReference type="InterPro" id="IPR044144">
    <property type="entry name" value="SAF_UxaA/GarD"/>
</dbReference>
<dbReference type="Proteomes" id="UP000675379">
    <property type="component" value="Unassembled WGS sequence"/>
</dbReference>
<dbReference type="GO" id="GO:0019698">
    <property type="term" value="P:D-galacturonate catabolic process"/>
    <property type="evidence" value="ECO:0007669"/>
    <property type="project" value="TreeGrafter"/>
</dbReference>
<organism evidence="4 5">
    <name type="scientific">Proteiniclasticum sediminis</name>
    <dbReference type="NCBI Taxonomy" id="2804028"/>
    <lineage>
        <taxon>Bacteria</taxon>
        <taxon>Bacillati</taxon>
        <taxon>Bacillota</taxon>
        <taxon>Clostridia</taxon>
        <taxon>Eubacteriales</taxon>
        <taxon>Clostridiaceae</taxon>
        <taxon>Proteiniclasticum</taxon>
    </lineage>
</organism>
<evidence type="ECO:0000256" key="1">
    <source>
        <dbReference type="ARBA" id="ARBA00010986"/>
    </source>
</evidence>
<keyword evidence="2" id="KW-0456">Lyase</keyword>
<reference evidence="4" key="1">
    <citation type="submission" date="2021-04" db="EMBL/GenBank/DDBJ databases">
        <title>Proteiniclasticum sedimins sp. nov., an obligate anaerobic bacterium isolated from anaerobic sludge.</title>
        <authorList>
            <person name="Liu J."/>
        </authorList>
    </citation>
    <scope>NUCLEOTIDE SEQUENCE</scope>
    <source>
        <strain evidence="4">BAD-10</strain>
    </source>
</reference>
<proteinExistence type="inferred from homology"/>